<evidence type="ECO:0000256" key="1">
    <source>
        <dbReference type="ARBA" id="ARBA00008614"/>
    </source>
</evidence>
<protein>
    <recommendedName>
        <fullName evidence="4">Protein TIFY</fullName>
    </recommendedName>
    <alternativeName>
        <fullName evidence="4">Jasmonate ZIM domain-containing protein</fullName>
    </alternativeName>
</protein>
<dbReference type="Proteomes" id="UP000324897">
    <property type="component" value="Chromosome 1"/>
</dbReference>
<feature type="non-terminal residue" evidence="6">
    <location>
        <position position="1"/>
    </location>
</feature>
<feature type="domain" description="Tify" evidence="5">
    <location>
        <begin position="61"/>
        <end position="96"/>
    </location>
</feature>
<dbReference type="GO" id="GO:0005634">
    <property type="term" value="C:nucleus"/>
    <property type="evidence" value="ECO:0007669"/>
    <property type="project" value="UniProtKB-SubCell"/>
</dbReference>
<keyword evidence="3" id="KW-0832">Ubl conjugation</keyword>
<evidence type="ECO:0000313" key="7">
    <source>
        <dbReference type="Proteomes" id="UP000324897"/>
    </source>
</evidence>
<evidence type="ECO:0000256" key="4">
    <source>
        <dbReference type="RuleBase" id="RU369065"/>
    </source>
</evidence>
<evidence type="ECO:0000313" key="6">
    <source>
        <dbReference type="EMBL" id="TVU30926.1"/>
    </source>
</evidence>
<dbReference type="PANTHER" id="PTHR33077">
    <property type="entry name" value="PROTEIN TIFY 4A-RELATED-RELATED"/>
    <property type="match status" value="1"/>
</dbReference>
<evidence type="ECO:0000256" key="2">
    <source>
        <dbReference type="ARBA" id="ARBA00022819"/>
    </source>
</evidence>
<dbReference type="GO" id="GO:0031347">
    <property type="term" value="P:regulation of defense response"/>
    <property type="evidence" value="ECO:0007669"/>
    <property type="project" value="UniProtKB-UniRule"/>
</dbReference>
<dbReference type="OrthoDB" id="694307at2759"/>
<name>A0A5J9V4T6_9POAL</name>
<evidence type="ECO:0000256" key="3">
    <source>
        <dbReference type="ARBA" id="ARBA00022843"/>
    </source>
</evidence>
<dbReference type="Gramene" id="TVU30926">
    <property type="protein sequence ID" value="TVU30926"/>
    <property type="gene ID" value="EJB05_22579"/>
</dbReference>
<dbReference type="Pfam" id="PF06200">
    <property type="entry name" value="tify"/>
    <property type="match status" value="1"/>
</dbReference>
<keyword evidence="2 4" id="KW-1184">Jasmonic acid signaling pathway</keyword>
<dbReference type="EMBL" id="RWGY01000011">
    <property type="protein sequence ID" value="TVU30926.1"/>
    <property type="molecule type" value="Genomic_DNA"/>
</dbReference>
<dbReference type="GO" id="GO:2000022">
    <property type="term" value="P:regulation of jasmonic acid mediated signaling pathway"/>
    <property type="evidence" value="ECO:0007669"/>
    <property type="project" value="UniProtKB-UniRule"/>
</dbReference>
<organism evidence="6 7">
    <name type="scientific">Eragrostis curvula</name>
    <name type="common">weeping love grass</name>
    <dbReference type="NCBI Taxonomy" id="38414"/>
    <lineage>
        <taxon>Eukaryota</taxon>
        <taxon>Viridiplantae</taxon>
        <taxon>Streptophyta</taxon>
        <taxon>Embryophyta</taxon>
        <taxon>Tracheophyta</taxon>
        <taxon>Spermatophyta</taxon>
        <taxon>Magnoliopsida</taxon>
        <taxon>Liliopsida</taxon>
        <taxon>Poales</taxon>
        <taxon>Poaceae</taxon>
        <taxon>PACMAD clade</taxon>
        <taxon>Chloridoideae</taxon>
        <taxon>Eragrostideae</taxon>
        <taxon>Eragrostidinae</taxon>
        <taxon>Eragrostis</taxon>
    </lineage>
</organism>
<keyword evidence="7" id="KW-1185">Reference proteome</keyword>
<dbReference type="InterPro" id="IPR040390">
    <property type="entry name" value="TIFY/JAZ"/>
</dbReference>
<dbReference type="InterPro" id="IPR018467">
    <property type="entry name" value="CCT_CS"/>
</dbReference>
<dbReference type="AlphaFoldDB" id="A0A5J9V4T6"/>
<comment type="similarity">
    <text evidence="1 4">Belongs to the TIFY/JAZ family.</text>
</comment>
<dbReference type="InterPro" id="IPR010399">
    <property type="entry name" value="Tify_dom"/>
</dbReference>
<gene>
    <name evidence="6" type="ORF">EJB05_22579</name>
</gene>
<dbReference type="SMART" id="SM00979">
    <property type="entry name" value="TIFY"/>
    <property type="match status" value="1"/>
</dbReference>
<dbReference type="PANTHER" id="PTHR33077:SF140">
    <property type="entry name" value="PROTEIN TIFY 10B"/>
    <property type="match status" value="1"/>
</dbReference>
<dbReference type="PROSITE" id="PS51320">
    <property type="entry name" value="TIFY"/>
    <property type="match status" value="1"/>
</dbReference>
<evidence type="ECO:0000259" key="5">
    <source>
        <dbReference type="PROSITE" id="PS51320"/>
    </source>
</evidence>
<reference evidence="6 7" key="1">
    <citation type="journal article" date="2019" name="Sci. Rep.">
        <title>A high-quality genome of Eragrostis curvula grass provides insights into Poaceae evolution and supports new strategies to enhance forage quality.</title>
        <authorList>
            <person name="Carballo J."/>
            <person name="Santos B.A.C.M."/>
            <person name="Zappacosta D."/>
            <person name="Garbus I."/>
            <person name="Selva J.P."/>
            <person name="Gallo C.A."/>
            <person name="Diaz A."/>
            <person name="Albertini E."/>
            <person name="Caccamo M."/>
            <person name="Echenique V."/>
        </authorList>
    </citation>
    <scope>NUCLEOTIDE SEQUENCE [LARGE SCALE GENOMIC DNA]</scope>
    <source>
        <strain evidence="7">cv. Victoria</strain>
        <tissue evidence="6">Leaf</tissue>
    </source>
</reference>
<dbReference type="GO" id="GO:0009611">
    <property type="term" value="P:response to wounding"/>
    <property type="evidence" value="ECO:0007669"/>
    <property type="project" value="UniProtKB-UniRule"/>
</dbReference>
<comment type="caution">
    <text evidence="6">The sequence shown here is derived from an EMBL/GenBank/DDBJ whole genome shotgun (WGS) entry which is preliminary data.</text>
</comment>
<comment type="domain">
    <text evidence="4">The jas domain is required for interaction with COI1.</text>
</comment>
<accession>A0A5J9V4T6</accession>
<comment type="subcellular location">
    <subcellularLocation>
        <location evidence="4">Nucleus</location>
    </subcellularLocation>
</comment>
<dbReference type="Pfam" id="PF09425">
    <property type="entry name" value="Jas_motif"/>
    <property type="match status" value="1"/>
</dbReference>
<sequence>MATAESIRGRTRFAAACGVLSQYVKAAAATEARPAAARPVALPLMPGADLSSSVQEEYQEAGPAPAPLTIFYGGRMLVLDDVPADKAAELLRLAASAAAAPAKRAGRHGQVLPAANDDVPMARKASLQRFMEKRKGRVAARAAPYLRPDDGAGSRVCPDQLALAL</sequence>
<comment type="function">
    <text evidence="4">Repressor of jasmonate responses.</text>
</comment>
<proteinExistence type="inferred from homology"/>
<keyword evidence="4" id="KW-0539">Nucleus</keyword>